<evidence type="ECO:0000313" key="3">
    <source>
        <dbReference type="EMBL" id="CUS22811.1"/>
    </source>
</evidence>
<sequence length="185" mass="21508">MRFERSLRLPSTLIMRSVAGLLFAVRRYSAKTGTSAQQWVESLTAGVLPAKAFSYSFDRSSGPGGQNVNKVNSKCTLTIYAFSKCDWIPQEVRDQLMHRRFRYLSSSRDCVVIQSDQSRSREINRQICLEKLVSELKATCWFPKEVQPEDLERWSAIRRKTSKQRLEGKKFKSDKKKLRRKVSDY</sequence>
<name>A0A0P1KSS6_9SACH</name>
<feature type="compositionally biased region" description="Basic residues" evidence="1">
    <location>
        <begin position="172"/>
        <end position="185"/>
    </location>
</feature>
<protein>
    <submittedName>
        <fullName evidence="3">LAQU0S07e00628g1_1</fullName>
    </submittedName>
</protein>
<evidence type="ECO:0000313" key="4">
    <source>
        <dbReference type="Proteomes" id="UP000236544"/>
    </source>
</evidence>
<dbReference type="GO" id="GO:0004045">
    <property type="term" value="F:peptidyl-tRNA hydrolase activity"/>
    <property type="evidence" value="ECO:0007669"/>
    <property type="project" value="TreeGrafter"/>
</dbReference>
<evidence type="ECO:0000259" key="2">
    <source>
        <dbReference type="Pfam" id="PF00472"/>
    </source>
</evidence>
<dbReference type="PANTHER" id="PTHR11075:SF54">
    <property type="entry name" value="LARGE RIBOSOMAL SUBUNIT PROTEIN ML62"/>
    <property type="match status" value="1"/>
</dbReference>
<dbReference type="Proteomes" id="UP000236544">
    <property type="component" value="Unassembled WGS sequence"/>
</dbReference>
<keyword evidence="4" id="KW-1185">Reference proteome</keyword>
<reference evidence="4" key="1">
    <citation type="submission" date="2015-10" db="EMBL/GenBank/DDBJ databases">
        <authorList>
            <person name="Devillers H."/>
        </authorList>
    </citation>
    <scope>NUCLEOTIDE SEQUENCE [LARGE SCALE GENOMIC DNA]</scope>
</reference>
<dbReference type="GO" id="GO:0016150">
    <property type="term" value="F:translation release factor activity, codon nonspecific"/>
    <property type="evidence" value="ECO:0007669"/>
    <property type="project" value="TreeGrafter"/>
</dbReference>
<dbReference type="GO" id="GO:0005762">
    <property type="term" value="C:mitochondrial large ribosomal subunit"/>
    <property type="evidence" value="ECO:0007669"/>
    <property type="project" value="TreeGrafter"/>
</dbReference>
<organism evidence="3 4">
    <name type="scientific">Lachancea quebecensis</name>
    <dbReference type="NCBI Taxonomy" id="1654605"/>
    <lineage>
        <taxon>Eukaryota</taxon>
        <taxon>Fungi</taxon>
        <taxon>Dikarya</taxon>
        <taxon>Ascomycota</taxon>
        <taxon>Saccharomycotina</taxon>
        <taxon>Saccharomycetes</taxon>
        <taxon>Saccharomycetales</taxon>
        <taxon>Saccharomycetaceae</taxon>
        <taxon>Lachancea</taxon>
    </lineage>
</organism>
<dbReference type="Gene3D" id="3.30.160.20">
    <property type="match status" value="1"/>
</dbReference>
<gene>
    <name evidence="3" type="ORF">LAQU0_S07e00628g</name>
</gene>
<feature type="region of interest" description="Disordered" evidence="1">
    <location>
        <begin position="165"/>
        <end position="185"/>
    </location>
</feature>
<dbReference type="InterPro" id="IPR052104">
    <property type="entry name" value="Mito_Release_Factor_mL62"/>
</dbReference>
<dbReference type="InterPro" id="IPR000352">
    <property type="entry name" value="Pep_chain_release_fac_I"/>
</dbReference>
<dbReference type="OrthoDB" id="270639at2759"/>
<dbReference type="Pfam" id="PF00472">
    <property type="entry name" value="RF-1"/>
    <property type="match status" value="1"/>
</dbReference>
<accession>A0A0P1KSS6</accession>
<feature type="domain" description="Prokaryotic-type class I peptide chain release factors" evidence="2">
    <location>
        <begin position="49"/>
        <end position="179"/>
    </location>
</feature>
<dbReference type="SUPFAM" id="SSF110916">
    <property type="entry name" value="Peptidyl-tRNA hydrolase domain-like"/>
    <property type="match status" value="1"/>
</dbReference>
<dbReference type="EMBL" id="LN890573">
    <property type="protein sequence ID" value="CUS22811.1"/>
    <property type="molecule type" value="Genomic_DNA"/>
</dbReference>
<dbReference type="PANTHER" id="PTHR11075">
    <property type="entry name" value="PEPTIDE CHAIN RELEASE FACTOR"/>
    <property type="match status" value="1"/>
</dbReference>
<evidence type="ECO:0000256" key="1">
    <source>
        <dbReference type="SAM" id="MobiDB-lite"/>
    </source>
</evidence>
<proteinExistence type="predicted"/>
<dbReference type="GO" id="GO:0070126">
    <property type="term" value="P:mitochondrial translational termination"/>
    <property type="evidence" value="ECO:0007669"/>
    <property type="project" value="TreeGrafter"/>
</dbReference>
<dbReference type="AlphaFoldDB" id="A0A0P1KSS6"/>